<dbReference type="Gene3D" id="3.50.30.30">
    <property type="match status" value="1"/>
</dbReference>
<reference evidence="24 25" key="1">
    <citation type="submission" date="2019-12" db="EMBL/GenBank/DDBJ databases">
        <title>Isolation and characterization of three novel carbon monoxide-oxidizing members of Halobacteria from salione crusts and soils.</title>
        <authorList>
            <person name="Myers M.R."/>
            <person name="King G.M."/>
        </authorList>
    </citation>
    <scope>NUCLEOTIDE SEQUENCE [LARGE SCALE GENOMIC DNA]</scope>
    <source>
        <strain evidence="24 25">WSH3</strain>
    </source>
</reference>
<dbReference type="InterPro" id="IPR003137">
    <property type="entry name" value="PA_domain"/>
</dbReference>
<gene>
    <name evidence="24" type="ORF">GRX03_06460</name>
</gene>
<keyword evidence="13" id="KW-0862">Zinc</keyword>
<evidence type="ECO:0000256" key="7">
    <source>
        <dbReference type="ARBA" id="ARBA00022645"/>
    </source>
</evidence>
<evidence type="ECO:0000256" key="5">
    <source>
        <dbReference type="ARBA" id="ARBA00014116"/>
    </source>
</evidence>
<dbReference type="PANTHER" id="PTHR12053">
    <property type="entry name" value="PROTEASE FAMILY M28 PLASMA GLUTAMATE CARBOXYPEPTIDASE-RELATED"/>
    <property type="match status" value="1"/>
</dbReference>
<evidence type="ECO:0000256" key="16">
    <source>
        <dbReference type="ARBA" id="ARBA00023145"/>
    </source>
</evidence>
<dbReference type="Pfam" id="PF02225">
    <property type="entry name" value="PA"/>
    <property type="match status" value="1"/>
</dbReference>
<evidence type="ECO:0000256" key="8">
    <source>
        <dbReference type="ARBA" id="ARBA00022670"/>
    </source>
</evidence>
<evidence type="ECO:0000256" key="17">
    <source>
        <dbReference type="ARBA" id="ARBA00023180"/>
    </source>
</evidence>
<keyword evidence="25" id="KW-1185">Reference proteome</keyword>
<dbReference type="RefSeq" id="WP_159763388.1">
    <property type="nucleotide sequence ID" value="NZ_WUUT01000002.1"/>
</dbReference>
<keyword evidence="8" id="KW-0645">Protease</keyword>
<evidence type="ECO:0000256" key="9">
    <source>
        <dbReference type="ARBA" id="ARBA00022723"/>
    </source>
</evidence>
<dbReference type="InterPro" id="IPR046450">
    <property type="entry name" value="PA_dom_sf"/>
</dbReference>
<dbReference type="InterPro" id="IPR007484">
    <property type="entry name" value="Peptidase_M28"/>
</dbReference>
<evidence type="ECO:0000256" key="21">
    <source>
        <dbReference type="SAM" id="MobiDB-lite"/>
    </source>
</evidence>
<feature type="domain" description="PA" evidence="22">
    <location>
        <begin position="100"/>
        <end position="194"/>
    </location>
</feature>
<evidence type="ECO:0000256" key="18">
    <source>
        <dbReference type="ARBA" id="ARBA00023228"/>
    </source>
</evidence>
<dbReference type="SUPFAM" id="SSF53187">
    <property type="entry name" value="Zn-dependent exopeptidases"/>
    <property type="match status" value="1"/>
</dbReference>
<proteinExistence type="predicted"/>
<evidence type="ECO:0000313" key="25">
    <source>
        <dbReference type="Proteomes" id="UP000466535"/>
    </source>
</evidence>
<keyword evidence="9" id="KW-0479">Metal-binding</keyword>
<evidence type="ECO:0000313" key="24">
    <source>
        <dbReference type="EMBL" id="MXR51245.1"/>
    </source>
</evidence>
<evidence type="ECO:0000256" key="1">
    <source>
        <dbReference type="ARBA" id="ARBA00004240"/>
    </source>
</evidence>
<evidence type="ECO:0000256" key="19">
    <source>
        <dbReference type="ARBA" id="ARBA00025833"/>
    </source>
</evidence>
<feature type="compositionally biased region" description="Basic and acidic residues" evidence="21">
    <location>
        <begin position="414"/>
        <end position="435"/>
    </location>
</feature>
<dbReference type="GO" id="GO:0006508">
    <property type="term" value="P:proteolysis"/>
    <property type="evidence" value="ECO:0007669"/>
    <property type="project" value="UniProtKB-KW"/>
</dbReference>
<evidence type="ECO:0000256" key="10">
    <source>
        <dbReference type="ARBA" id="ARBA00022729"/>
    </source>
</evidence>
<evidence type="ECO:0000259" key="22">
    <source>
        <dbReference type="Pfam" id="PF02225"/>
    </source>
</evidence>
<comment type="subcellular location">
    <subcellularLocation>
        <location evidence="1">Endoplasmic reticulum</location>
    </subcellularLocation>
    <subcellularLocation>
        <location evidence="3">Golgi apparatus</location>
    </subcellularLocation>
    <subcellularLocation>
        <location evidence="2">Lysosome</location>
    </subcellularLocation>
    <subcellularLocation>
        <location evidence="4">Secreted</location>
    </subcellularLocation>
</comment>
<comment type="caution">
    <text evidence="24">The sequence shown here is derived from an EMBL/GenBank/DDBJ whole genome shotgun (WGS) entry which is preliminary data.</text>
</comment>
<dbReference type="Pfam" id="PF04389">
    <property type="entry name" value="Peptidase_M28"/>
    <property type="match status" value="1"/>
</dbReference>
<evidence type="ECO:0000256" key="20">
    <source>
        <dbReference type="ARBA" id="ARBA00033328"/>
    </source>
</evidence>
<dbReference type="OrthoDB" id="18376at2157"/>
<dbReference type="Proteomes" id="UP000466535">
    <property type="component" value="Unassembled WGS sequence"/>
</dbReference>
<comment type="subunit">
    <text evidence="19">Homodimer. The monomeric form is inactive while the homodimer is active.</text>
</comment>
<sequence length="435" mass="46276">MGRLPDSTVGTAQTDPISWETLTALVDCAPRMAGSAGERAAMDELAERFRALGARDVSVDSFEIAAWERGESTLSVPERSAEYDGDHQVIGLPGTPSGTVSGRVVDVGHGTPAEFDEQSVEGALVIVAGGTPESYDRWFHRREKYELAVERGADGFLFQSRRDGCLPPTGDIGDGDPPGEIPGVGISREVGRRLARYASDGTTEAELTVDCGTEPGTSGNVSARLGPDTDRELWLTAHHDAHDIADGALDNGCGCALVTEVARLLATVEDDLETAVRLTTFGAEEVGLLGSTRAAEEHALSEITAVLNLDGIGSTRNLAVDTHGFPAIAEAFEQAADSHDVPVEIRERVNTHSDHWPFAREGVPAAMAYSTGGSDRRGWGHTHGDTLDKLDSRDLRALAVPIAEAVLELASGERSTERVSPDTVLERAREEGYDV</sequence>
<name>A0A6B0T0A0_9EURY</name>
<keyword evidence="12" id="KW-0256">Endoplasmic reticulum</keyword>
<dbReference type="Gene3D" id="3.40.630.10">
    <property type="entry name" value="Zn peptidases"/>
    <property type="match status" value="1"/>
</dbReference>
<evidence type="ECO:0000256" key="12">
    <source>
        <dbReference type="ARBA" id="ARBA00022824"/>
    </source>
</evidence>
<dbReference type="GO" id="GO:0046872">
    <property type="term" value="F:metal ion binding"/>
    <property type="evidence" value="ECO:0007669"/>
    <property type="project" value="UniProtKB-KW"/>
</dbReference>
<evidence type="ECO:0000259" key="23">
    <source>
        <dbReference type="Pfam" id="PF04389"/>
    </source>
</evidence>
<keyword evidence="17" id="KW-0325">Glycoprotein</keyword>
<keyword evidence="16" id="KW-0865">Zymogen</keyword>
<dbReference type="EMBL" id="WUUT01000002">
    <property type="protein sequence ID" value="MXR51245.1"/>
    <property type="molecule type" value="Genomic_DNA"/>
</dbReference>
<organism evidence="24 25">
    <name type="scientific">Halovenus carboxidivorans</name>
    <dbReference type="NCBI Taxonomy" id="2692199"/>
    <lineage>
        <taxon>Archaea</taxon>
        <taxon>Methanobacteriati</taxon>
        <taxon>Methanobacteriota</taxon>
        <taxon>Stenosarchaea group</taxon>
        <taxon>Halobacteria</taxon>
        <taxon>Halobacteriales</taxon>
        <taxon>Haloarculaceae</taxon>
        <taxon>Halovenus</taxon>
    </lineage>
</organism>
<keyword evidence="14" id="KW-0333">Golgi apparatus</keyword>
<keyword evidence="10" id="KW-0732">Signal</keyword>
<keyword evidence="11" id="KW-0378">Hydrolase</keyword>
<dbReference type="GO" id="GO:0005764">
    <property type="term" value="C:lysosome"/>
    <property type="evidence" value="ECO:0007669"/>
    <property type="project" value="UniProtKB-SubCell"/>
</dbReference>
<protein>
    <recommendedName>
        <fullName evidence="5">Carboxypeptidase Q</fullName>
    </recommendedName>
    <alternativeName>
        <fullName evidence="20">Plasma glutamate carboxypeptidase</fullName>
    </alternativeName>
</protein>
<feature type="region of interest" description="Disordered" evidence="21">
    <location>
        <begin position="412"/>
        <end position="435"/>
    </location>
</feature>
<dbReference type="GO" id="GO:0004180">
    <property type="term" value="F:carboxypeptidase activity"/>
    <property type="evidence" value="ECO:0007669"/>
    <property type="project" value="UniProtKB-KW"/>
</dbReference>
<feature type="domain" description="Peptidase M28" evidence="23">
    <location>
        <begin position="220"/>
        <end position="401"/>
    </location>
</feature>
<dbReference type="PANTHER" id="PTHR12053:SF3">
    <property type="entry name" value="CARBOXYPEPTIDASE Q"/>
    <property type="match status" value="1"/>
</dbReference>
<keyword evidence="7" id="KW-0121">Carboxypeptidase</keyword>
<evidence type="ECO:0000256" key="13">
    <source>
        <dbReference type="ARBA" id="ARBA00022833"/>
    </source>
</evidence>
<evidence type="ECO:0000256" key="6">
    <source>
        <dbReference type="ARBA" id="ARBA00022525"/>
    </source>
</evidence>
<evidence type="ECO:0000256" key="3">
    <source>
        <dbReference type="ARBA" id="ARBA00004555"/>
    </source>
</evidence>
<dbReference type="CDD" id="cd04819">
    <property type="entry name" value="PA_2"/>
    <property type="match status" value="1"/>
</dbReference>
<keyword evidence="6" id="KW-0964">Secreted</keyword>
<dbReference type="GO" id="GO:0070573">
    <property type="term" value="F:metallodipeptidase activity"/>
    <property type="evidence" value="ECO:0007669"/>
    <property type="project" value="InterPro"/>
</dbReference>
<keyword evidence="18" id="KW-0458">Lysosome</keyword>
<evidence type="ECO:0000256" key="4">
    <source>
        <dbReference type="ARBA" id="ARBA00004613"/>
    </source>
</evidence>
<evidence type="ECO:0000256" key="14">
    <source>
        <dbReference type="ARBA" id="ARBA00023034"/>
    </source>
</evidence>
<accession>A0A6B0T0A0</accession>
<dbReference type="AlphaFoldDB" id="A0A6B0T0A0"/>
<keyword evidence="15" id="KW-0482">Metalloprotease</keyword>
<evidence type="ECO:0000256" key="15">
    <source>
        <dbReference type="ARBA" id="ARBA00023049"/>
    </source>
</evidence>
<dbReference type="SUPFAM" id="SSF52025">
    <property type="entry name" value="PA domain"/>
    <property type="match status" value="1"/>
</dbReference>
<evidence type="ECO:0000256" key="11">
    <source>
        <dbReference type="ARBA" id="ARBA00022801"/>
    </source>
</evidence>
<dbReference type="GO" id="GO:0005576">
    <property type="term" value="C:extracellular region"/>
    <property type="evidence" value="ECO:0007669"/>
    <property type="project" value="UniProtKB-SubCell"/>
</dbReference>
<evidence type="ECO:0000256" key="2">
    <source>
        <dbReference type="ARBA" id="ARBA00004371"/>
    </source>
</evidence>
<dbReference type="InterPro" id="IPR039866">
    <property type="entry name" value="CPQ"/>
</dbReference>